<proteinExistence type="predicted"/>
<reference evidence="2 3" key="1">
    <citation type="submission" date="2024-11" db="EMBL/GenBank/DDBJ databases">
        <title>Adaptive evolution of stress response genes in parasites aligns with host niche diversity.</title>
        <authorList>
            <person name="Hahn C."/>
            <person name="Resl P."/>
        </authorList>
    </citation>
    <scope>NUCLEOTIDE SEQUENCE [LARGE SCALE GENOMIC DNA]</scope>
    <source>
        <strain evidence="2">EGGRZ-B1_66</strain>
        <tissue evidence="2">Body</tissue>
    </source>
</reference>
<name>A0ABD2QAJ5_9PLAT</name>
<dbReference type="Proteomes" id="UP001626550">
    <property type="component" value="Unassembled WGS sequence"/>
</dbReference>
<evidence type="ECO:0000256" key="1">
    <source>
        <dbReference type="SAM" id="MobiDB-lite"/>
    </source>
</evidence>
<gene>
    <name evidence="2" type="ORF">Ciccas_004783</name>
</gene>
<protein>
    <submittedName>
        <fullName evidence="2">Uncharacterized protein</fullName>
    </submittedName>
</protein>
<dbReference type="EMBL" id="JBJKFK010000519">
    <property type="protein sequence ID" value="KAL3316564.1"/>
    <property type="molecule type" value="Genomic_DNA"/>
</dbReference>
<keyword evidence="3" id="KW-1185">Reference proteome</keyword>
<dbReference type="AlphaFoldDB" id="A0ABD2QAJ5"/>
<comment type="caution">
    <text evidence="2">The sequence shown here is derived from an EMBL/GenBank/DDBJ whole genome shotgun (WGS) entry which is preliminary data.</text>
</comment>
<sequence>MLRSRSSMHTGIGRCKLSPEGARSEEPAQSPSGPKTVIIGADSGIPSGVLTFEALWSQLALDIERFSNLALLEFHSVRKPFSLQADPVCRKVLLQRQLLNDKITDLRKQFSREISLLLRDNEQLRKTVLALKDDNNNSFHAVNDTEMGEKVVSLLQMV</sequence>
<feature type="region of interest" description="Disordered" evidence="1">
    <location>
        <begin position="1"/>
        <end position="35"/>
    </location>
</feature>
<evidence type="ECO:0000313" key="2">
    <source>
        <dbReference type="EMBL" id="KAL3316564.1"/>
    </source>
</evidence>
<organism evidence="2 3">
    <name type="scientific">Cichlidogyrus casuarinus</name>
    <dbReference type="NCBI Taxonomy" id="1844966"/>
    <lineage>
        <taxon>Eukaryota</taxon>
        <taxon>Metazoa</taxon>
        <taxon>Spiralia</taxon>
        <taxon>Lophotrochozoa</taxon>
        <taxon>Platyhelminthes</taxon>
        <taxon>Monogenea</taxon>
        <taxon>Monopisthocotylea</taxon>
        <taxon>Dactylogyridea</taxon>
        <taxon>Ancyrocephalidae</taxon>
        <taxon>Cichlidogyrus</taxon>
    </lineage>
</organism>
<evidence type="ECO:0000313" key="3">
    <source>
        <dbReference type="Proteomes" id="UP001626550"/>
    </source>
</evidence>
<accession>A0ABD2QAJ5</accession>